<dbReference type="GeneID" id="9616827"/>
<sequence>MDCVYDSASQEFMLSTLDNGWALRPKYDTSLCLDVQWSGAADGTPIQVWECNRTPAQKFLIPAFRPVFQKVLHYEPWPISGNVCIDSQSGSLLHGAGCSSSSPSQQFIFAREGIDGTYRILSGQDWSQCWTIPVVPSLPDWDPEPLAYPVTLTPCSFDIFSQGFIIHEEVPRFGAWILEARGARGKCADVVQGTVVITPCDYSVTQHFNLPGFSLS</sequence>
<organism evidence="3">
    <name type="scientific">Volvox carteri f. nagariensis</name>
    <dbReference type="NCBI Taxonomy" id="3068"/>
    <lineage>
        <taxon>Eukaryota</taxon>
        <taxon>Viridiplantae</taxon>
        <taxon>Chlorophyta</taxon>
        <taxon>core chlorophytes</taxon>
        <taxon>Chlorophyceae</taxon>
        <taxon>CS clade</taxon>
        <taxon>Chlamydomonadales</taxon>
        <taxon>Volvocaceae</taxon>
        <taxon>Volvox</taxon>
    </lineage>
</organism>
<protein>
    <recommendedName>
        <fullName evidence="1">Ricin B lectin domain-containing protein</fullName>
    </recommendedName>
</protein>
<accession>D8TXE0</accession>
<reference evidence="2 3" key="1">
    <citation type="journal article" date="2010" name="Science">
        <title>Genomic analysis of organismal complexity in the multicellular green alga Volvox carteri.</title>
        <authorList>
            <person name="Prochnik S.E."/>
            <person name="Umen J."/>
            <person name="Nedelcu A.M."/>
            <person name="Hallmann A."/>
            <person name="Miller S.M."/>
            <person name="Nishii I."/>
            <person name="Ferris P."/>
            <person name="Kuo A."/>
            <person name="Mitros T."/>
            <person name="Fritz-Laylin L.K."/>
            <person name="Hellsten U."/>
            <person name="Chapman J."/>
            <person name="Simakov O."/>
            <person name="Rensing S.A."/>
            <person name="Terry A."/>
            <person name="Pangilinan J."/>
            <person name="Kapitonov V."/>
            <person name="Jurka J."/>
            <person name="Salamov A."/>
            <person name="Shapiro H."/>
            <person name="Schmutz J."/>
            <person name="Grimwood J."/>
            <person name="Lindquist E."/>
            <person name="Lucas S."/>
            <person name="Grigoriev I.V."/>
            <person name="Schmitt R."/>
            <person name="Kirk D."/>
            <person name="Rokhsar D.S."/>
        </authorList>
    </citation>
    <scope>NUCLEOTIDE SEQUENCE [LARGE SCALE GENOMIC DNA]</scope>
    <source>
        <strain evidence="3">f. Nagariensis / Eve</strain>
    </source>
</reference>
<dbReference type="InterPro" id="IPR035992">
    <property type="entry name" value="Ricin_B-like_lectins"/>
</dbReference>
<dbReference type="SMART" id="SM00458">
    <property type="entry name" value="RICIN"/>
    <property type="match status" value="1"/>
</dbReference>
<dbReference type="Proteomes" id="UP000001058">
    <property type="component" value="Unassembled WGS sequence"/>
</dbReference>
<dbReference type="InParanoid" id="D8TXE0"/>
<dbReference type="InterPro" id="IPR000772">
    <property type="entry name" value="Ricin_B_lectin"/>
</dbReference>
<evidence type="ECO:0000313" key="3">
    <source>
        <dbReference type="Proteomes" id="UP000001058"/>
    </source>
</evidence>
<dbReference type="EMBL" id="GL378342">
    <property type="protein sequence ID" value="EFJ47893.1"/>
    <property type="molecule type" value="Genomic_DNA"/>
</dbReference>
<dbReference type="SUPFAM" id="SSF50370">
    <property type="entry name" value="Ricin B-like lectins"/>
    <property type="match status" value="1"/>
</dbReference>
<evidence type="ECO:0000313" key="2">
    <source>
        <dbReference type="EMBL" id="EFJ47893.1"/>
    </source>
</evidence>
<dbReference type="AlphaFoldDB" id="D8TXE0"/>
<keyword evidence="3" id="KW-1185">Reference proteome</keyword>
<proteinExistence type="predicted"/>
<dbReference type="CDD" id="cd00161">
    <property type="entry name" value="beta-trefoil_Ricin-like"/>
    <property type="match status" value="1"/>
</dbReference>
<dbReference type="KEGG" id="vcn:VOLCADRAFT_91558"/>
<dbReference type="Gene3D" id="2.80.10.50">
    <property type="match status" value="1"/>
</dbReference>
<feature type="domain" description="Ricin B lectin" evidence="1">
    <location>
        <begin position="74"/>
        <end position="211"/>
    </location>
</feature>
<gene>
    <name evidence="2" type="ORF">VOLCADRAFT_91558</name>
</gene>
<evidence type="ECO:0000259" key="1">
    <source>
        <dbReference type="SMART" id="SM00458"/>
    </source>
</evidence>
<dbReference type="PROSITE" id="PS50231">
    <property type="entry name" value="RICIN_B_LECTIN"/>
    <property type="match status" value="1"/>
</dbReference>
<dbReference type="RefSeq" id="XP_002950999.1">
    <property type="nucleotide sequence ID" value="XM_002950953.1"/>
</dbReference>
<dbReference type="OrthoDB" id="6770063at2759"/>
<name>D8TXE0_VOLCA</name>